<evidence type="ECO:0000256" key="2">
    <source>
        <dbReference type="SAM" id="Phobius"/>
    </source>
</evidence>
<comment type="caution">
    <text evidence="3">The sequence shown here is derived from an EMBL/GenBank/DDBJ whole genome shotgun (WGS) entry which is preliminary data.</text>
</comment>
<feature type="transmembrane region" description="Helical" evidence="2">
    <location>
        <begin position="436"/>
        <end position="457"/>
    </location>
</feature>
<feature type="compositionally biased region" description="Low complexity" evidence="1">
    <location>
        <begin position="296"/>
        <end position="306"/>
    </location>
</feature>
<dbReference type="AlphaFoldDB" id="A0AAD5MID6"/>
<gene>
    <name evidence="3" type="ORF">P43SY_002826</name>
</gene>
<proteinExistence type="predicted"/>
<reference evidence="3" key="1">
    <citation type="submission" date="2021-12" db="EMBL/GenBank/DDBJ databases">
        <title>Prjna785345.</title>
        <authorList>
            <person name="Rujirawat T."/>
            <person name="Krajaejun T."/>
        </authorList>
    </citation>
    <scope>NUCLEOTIDE SEQUENCE</scope>
    <source>
        <strain evidence="3">Pi057C3</strain>
    </source>
</reference>
<keyword evidence="4" id="KW-1185">Reference proteome</keyword>
<name>A0AAD5MID6_PYTIN</name>
<feature type="compositionally biased region" description="Acidic residues" evidence="1">
    <location>
        <begin position="307"/>
        <end position="324"/>
    </location>
</feature>
<sequence length="464" mass="50418">MSVLGNAMRYVTATVDATVVTPVASRLANSVANPYVLSYFIWEYIKRLTPQRARDLTRLLSTAVSDAVEVLGAEQAKQLGVSTKRLQDHLVKATVSPQGRDVLLNAVATAAKAAQALNTPETKAATLQLFETFQSFVDFFASPDGRHVIATAGECVTKACEVAASPEASVLLAEVATNICHALEVEALRRRAEQEEKTATADSSSGAAEEEEEEKPSPSSSAADTSFETESTMSDLSLPPTRHRHGDSAAARLKEKSATRSARIEKDVLLKMGVDPTMIAEIQRVLDRLREEEEQAAAAAAAPTQAADDESAATDQEDVEDDDSNISSAFGEDVEDDDSNISSAFGVRSGDLPPPPPEPTPAVETRQEGDAEEVILPEWHPDSVRQSLRRRHVASEERIARRHTFDDQTREMAAVLSRRRIVHGDLQPADYVACRAISMVLITAMGIFFFMLAIYLARTLWLLS</sequence>
<evidence type="ECO:0000256" key="1">
    <source>
        <dbReference type="SAM" id="MobiDB-lite"/>
    </source>
</evidence>
<protein>
    <submittedName>
        <fullName evidence="3">Uncharacterized protein</fullName>
    </submittedName>
</protein>
<dbReference type="Proteomes" id="UP001209570">
    <property type="component" value="Unassembled WGS sequence"/>
</dbReference>
<keyword evidence="2" id="KW-0812">Transmembrane</keyword>
<feature type="compositionally biased region" description="Polar residues" evidence="1">
    <location>
        <begin position="226"/>
        <end position="235"/>
    </location>
</feature>
<evidence type="ECO:0000313" key="3">
    <source>
        <dbReference type="EMBL" id="KAJ0408947.1"/>
    </source>
</evidence>
<organism evidence="3 4">
    <name type="scientific">Pythium insidiosum</name>
    <name type="common">Pythiosis disease agent</name>
    <dbReference type="NCBI Taxonomy" id="114742"/>
    <lineage>
        <taxon>Eukaryota</taxon>
        <taxon>Sar</taxon>
        <taxon>Stramenopiles</taxon>
        <taxon>Oomycota</taxon>
        <taxon>Peronosporomycetes</taxon>
        <taxon>Pythiales</taxon>
        <taxon>Pythiaceae</taxon>
        <taxon>Pythium</taxon>
    </lineage>
</organism>
<keyword evidence="2" id="KW-1133">Transmembrane helix</keyword>
<feature type="region of interest" description="Disordered" evidence="1">
    <location>
        <begin position="293"/>
        <end position="369"/>
    </location>
</feature>
<evidence type="ECO:0000313" key="4">
    <source>
        <dbReference type="Proteomes" id="UP001209570"/>
    </source>
</evidence>
<feature type="region of interest" description="Disordered" evidence="1">
    <location>
        <begin position="193"/>
        <end position="258"/>
    </location>
</feature>
<dbReference type="EMBL" id="JAKCXM010000007">
    <property type="protein sequence ID" value="KAJ0408947.1"/>
    <property type="molecule type" value="Genomic_DNA"/>
</dbReference>
<accession>A0AAD5MID6</accession>
<keyword evidence="2" id="KW-0472">Membrane</keyword>